<feature type="region of interest" description="Disordered" evidence="9">
    <location>
        <begin position="1"/>
        <end position="59"/>
    </location>
</feature>
<evidence type="ECO:0000256" key="3">
    <source>
        <dbReference type="ARBA" id="ARBA00020975"/>
    </source>
</evidence>
<dbReference type="GO" id="GO:0015031">
    <property type="term" value="P:protein transport"/>
    <property type="evidence" value="ECO:0007669"/>
    <property type="project" value="UniProtKB-KW"/>
</dbReference>
<dbReference type="Gene3D" id="1.20.58.1970">
    <property type="match status" value="1"/>
</dbReference>
<keyword evidence="7" id="KW-0472">Membrane</keyword>
<evidence type="ECO:0000256" key="7">
    <source>
        <dbReference type="ARBA" id="ARBA00023136"/>
    </source>
</evidence>
<dbReference type="SMART" id="SM00762">
    <property type="entry name" value="Cog4"/>
    <property type="match status" value="1"/>
</dbReference>
<comment type="similarity">
    <text evidence="2">Belongs to the COG4 family.</text>
</comment>
<evidence type="ECO:0000256" key="1">
    <source>
        <dbReference type="ARBA" id="ARBA00004395"/>
    </source>
</evidence>
<sequence>MTSTSDFTATTSEGIRRSTDAPTSIFNGEPSRPVSYRVPSGRPHNQRVHLTKSTPAQGDDHLSAMLRDLRSELDIKKREEKILQAEISAILSQASVAPEQSRSVGLAVSRLNNNLLLVESSAKDFSSELTTIASLANNISEKVCILDEAKSRVVDCLQMVNDMTDLGTCSDGVDEAISKEEYELAAQYIHRFLTLDKAVFQFETSDQEIGDTMQHNYKVLSSAAQRLKGILEKKMDEALSTENVPQLHRFTKLFPLLNEHEAGLTRFASFVSKQIDAKGESNLKIMAAGGTDEKRRKILYADTLFHFFEGVADILDANLSVIESSYGGERLISFIAIIQKNVDDIACKVLDEFSTRRKFKQKKKMVRNWESTNSASGNQAEQIDPMELDSLLFELCQMNANAEMYWKFVRKKFAKHLNSIGKVDDEDGKEESAEETQKREERKKAMQHNLDLQLNRSVLGTKMQELSGDYILLEQFYMNVCIEKAIQSEQRDEDGSLTSSLIDDVIYLLRKCSKRALSCANADCVCAAMNNFAGLLHDPLLQHLQTVIKTGFPSSGFAAEALQTAQNAYNAIQHGKTDGGSEAQKDTFLTALNNSRTMMDMLAELKKSLEAEFSKFGSDERERTKLLHSLSQFDDFSRQLQNCTAHGVASLARTLFKSRLKTSCETYVDLPHSLTSEQLTQYEANEPFISNFNVAIDKLFAAFEPLLIKDNYETLLLCTCSECYKHFERVIGKCQFNRFGALQLDREVRQLNSYLSAVVGWKAREKGARLSQIVSLLNVETLDEAVDVWQSSSSSRLISPSEAISILQLRSDLPHNLIANLKLYNEELTISRLPTNALLANFRFTIDSDGDKLGPDYHLFPRLVAEMIKSHDIAELELAFAQGRWRLDEWGLQTQPAIPTGAHLIAWINGKNESAIDAEWTNLVDSLNGIFCSSISSISKHLTASPKQTLKMNGVKKENGKMMQVRYGAVPEESLCTENLTPWRKLLPCKSDGLISLLNPYSIYATTYSTMGLNVIRLCQEIDFSPSPKSIHGEGHHSYAIFDLKDKDLDLRKVEFTYKNVDASRREPAIGIFTVQGGVDQQSGTLKASFSAISI</sequence>
<dbReference type="Pfam" id="PF20662">
    <property type="entry name" value="COG4_C"/>
    <property type="match status" value="1"/>
</dbReference>
<evidence type="ECO:0000256" key="6">
    <source>
        <dbReference type="ARBA" id="ARBA00023034"/>
    </source>
</evidence>
<evidence type="ECO:0000256" key="5">
    <source>
        <dbReference type="ARBA" id="ARBA00022927"/>
    </source>
</evidence>
<dbReference type="InterPro" id="IPR013167">
    <property type="entry name" value="COG4_M"/>
</dbReference>
<dbReference type="PANTHER" id="PTHR24016">
    <property type="entry name" value="CONSERVED OLIGOMERIC GOLGI COMPLEX SUBUNIT 4"/>
    <property type="match status" value="1"/>
</dbReference>
<dbReference type="GO" id="GO:0017119">
    <property type="term" value="C:Golgi transport complex"/>
    <property type="evidence" value="ECO:0007669"/>
    <property type="project" value="TreeGrafter"/>
</dbReference>
<dbReference type="GO" id="GO:0007030">
    <property type="term" value="P:Golgi organization"/>
    <property type="evidence" value="ECO:0007669"/>
    <property type="project" value="TreeGrafter"/>
</dbReference>
<dbReference type="EMBL" id="LIAE01010384">
    <property type="protein sequence ID" value="PAV62198.1"/>
    <property type="molecule type" value="Genomic_DNA"/>
</dbReference>
<feature type="region of interest" description="Disordered" evidence="9">
    <location>
        <begin position="424"/>
        <end position="446"/>
    </location>
</feature>
<dbReference type="GO" id="GO:0016255">
    <property type="term" value="P:attachment of GPI anchor to protein"/>
    <property type="evidence" value="ECO:0007669"/>
    <property type="project" value="InterPro"/>
</dbReference>
<feature type="compositionally biased region" description="Polar residues" evidence="9">
    <location>
        <begin position="1"/>
        <end position="13"/>
    </location>
</feature>
<comment type="caution">
    <text evidence="11">The sequence shown here is derived from an EMBL/GenBank/DDBJ whole genome shotgun (WGS) entry which is preliminary data.</text>
</comment>
<organism evidence="11 12">
    <name type="scientific">Diploscapter pachys</name>
    <dbReference type="NCBI Taxonomy" id="2018661"/>
    <lineage>
        <taxon>Eukaryota</taxon>
        <taxon>Metazoa</taxon>
        <taxon>Ecdysozoa</taxon>
        <taxon>Nematoda</taxon>
        <taxon>Chromadorea</taxon>
        <taxon>Rhabditida</taxon>
        <taxon>Rhabditina</taxon>
        <taxon>Rhabditomorpha</taxon>
        <taxon>Rhabditoidea</taxon>
        <taxon>Rhabditidae</taxon>
        <taxon>Diploscapter</taxon>
    </lineage>
</organism>
<dbReference type="GO" id="GO:0000139">
    <property type="term" value="C:Golgi membrane"/>
    <property type="evidence" value="ECO:0007669"/>
    <property type="project" value="UniProtKB-SubCell"/>
</dbReference>
<name>A0A2A2JKF7_9BILA</name>
<dbReference type="Pfam" id="PF04113">
    <property type="entry name" value="Gpi16"/>
    <property type="match status" value="1"/>
</dbReference>
<protein>
    <recommendedName>
        <fullName evidence="3">Conserved oligomeric Golgi complex subunit 4</fullName>
    </recommendedName>
    <alternativeName>
        <fullName evidence="8">Component of oligomeric Golgi complex 4</fullName>
    </alternativeName>
</protein>
<evidence type="ECO:0000256" key="2">
    <source>
        <dbReference type="ARBA" id="ARBA00009215"/>
    </source>
</evidence>
<evidence type="ECO:0000313" key="11">
    <source>
        <dbReference type="EMBL" id="PAV62198.1"/>
    </source>
</evidence>
<comment type="subcellular location">
    <subcellularLocation>
        <location evidence="1">Golgi apparatus membrane</location>
        <topology evidence="1">Peripheral membrane protein</topology>
    </subcellularLocation>
</comment>
<dbReference type="Proteomes" id="UP000218231">
    <property type="component" value="Unassembled WGS sequence"/>
</dbReference>
<dbReference type="STRING" id="2018661.A0A2A2JKF7"/>
<dbReference type="AlphaFoldDB" id="A0A2A2JKF7"/>
<feature type="domain" description="COG4 transport protein middle alpha-helical bundle" evidence="10">
    <location>
        <begin position="220"/>
        <end position="549"/>
    </location>
</feature>
<dbReference type="GO" id="GO:0006890">
    <property type="term" value="P:retrograde vesicle-mediated transport, Golgi to endoplasmic reticulum"/>
    <property type="evidence" value="ECO:0007669"/>
    <property type="project" value="TreeGrafter"/>
</dbReference>
<evidence type="ECO:0000256" key="8">
    <source>
        <dbReference type="ARBA" id="ARBA00031340"/>
    </source>
</evidence>
<dbReference type="InterPro" id="IPR048684">
    <property type="entry name" value="COG4_C"/>
</dbReference>
<evidence type="ECO:0000256" key="4">
    <source>
        <dbReference type="ARBA" id="ARBA00022448"/>
    </source>
</evidence>
<evidence type="ECO:0000259" key="10">
    <source>
        <dbReference type="SMART" id="SM00762"/>
    </source>
</evidence>
<evidence type="ECO:0000313" key="12">
    <source>
        <dbReference type="Proteomes" id="UP000218231"/>
    </source>
</evidence>
<keyword evidence="6" id="KW-0333">Golgi apparatus</keyword>
<reference evidence="11 12" key="1">
    <citation type="journal article" date="2017" name="Curr. Biol.">
        <title>Genome architecture and evolution of a unichromosomal asexual nematode.</title>
        <authorList>
            <person name="Fradin H."/>
            <person name="Zegar C."/>
            <person name="Gutwein M."/>
            <person name="Lucas J."/>
            <person name="Kovtun M."/>
            <person name="Corcoran D."/>
            <person name="Baugh L.R."/>
            <person name="Kiontke K."/>
            <person name="Gunsalus K."/>
            <person name="Fitch D.H."/>
            <person name="Piano F."/>
        </authorList>
    </citation>
    <scope>NUCLEOTIDE SEQUENCE [LARGE SCALE GENOMIC DNA]</scope>
    <source>
        <strain evidence="11">PF1309</strain>
    </source>
</reference>
<keyword evidence="12" id="KW-1185">Reference proteome</keyword>
<dbReference type="Pfam" id="PF20663">
    <property type="entry name" value="COG4_N"/>
    <property type="match status" value="1"/>
</dbReference>
<dbReference type="PANTHER" id="PTHR24016:SF0">
    <property type="entry name" value="CONSERVED OLIGOMERIC GOLGI COMPLEX SUBUNIT 4"/>
    <property type="match status" value="1"/>
</dbReference>
<dbReference type="GO" id="GO:0042765">
    <property type="term" value="C:GPI-anchor transamidase complex"/>
    <property type="evidence" value="ECO:0007669"/>
    <property type="project" value="InterPro"/>
</dbReference>
<feature type="compositionally biased region" description="Basic and acidic residues" evidence="9">
    <location>
        <begin position="435"/>
        <end position="444"/>
    </location>
</feature>
<dbReference type="InterPro" id="IPR048682">
    <property type="entry name" value="COG4"/>
</dbReference>
<dbReference type="Pfam" id="PF08318">
    <property type="entry name" value="COG4_m"/>
    <property type="match status" value="1"/>
</dbReference>
<dbReference type="OrthoDB" id="47059at2759"/>
<proteinExistence type="inferred from homology"/>
<keyword evidence="5" id="KW-0653">Protein transport</keyword>
<accession>A0A2A2JKF7</accession>
<dbReference type="Gene3D" id="1.10.287.1060">
    <property type="entry name" value="ESAT-6-like"/>
    <property type="match status" value="1"/>
</dbReference>
<gene>
    <name evidence="11" type="ORF">WR25_16997</name>
</gene>
<keyword evidence="4" id="KW-0813">Transport</keyword>
<dbReference type="InterPro" id="IPR048680">
    <property type="entry name" value="COG4_N"/>
</dbReference>
<dbReference type="InterPro" id="IPR007245">
    <property type="entry name" value="PIG-T"/>
</dbReference>
<feature type="compositionally biased region" description="Acidic residues" evidence="9">
    <location>
        <begin position="424"/>
        <end position="434"/>
    </location>
</feature>
<evidence type="ECO:0000256" key="9">
    <source>
        <dbReference type="SAM" id="MobiDB-lite"/>
    </source>
</evidence>